<accession>T0C4E4</accession>
<protein>
    <recommendedName>
        <fullName evidence="3">Beta sliding clamp</fullName>
    </recommendedName>
    <alternativeName>
        <fullName evidence="12">Beta-clamp processivity factor</fullName>
    </alternativeName>
    <alternativeName>
        <fullName evidence="10">DNA polymerase III beta sliding clamp subunit</fullName>
    </alternativeName>
    <alternativeName>
        <fullName evidence="11">DNA polymerase III subunit beta</fullName>
    </alternativeName>
</protein>
<evidence type="ECO:0000256" key="1">
    <source>
        <dbReference type="ARBA" id="ARBA00004496"/>
    </source>
</evidence>
<dbReference type="InterPro" id="IPR022637">
    <property type="entry name" value="DNA_polIII_beta_cen"/>
</dbReference>
<evidence type="ECO:0000256" key="10">
    <source>
        <dbReference type="ARBA" id="ARBA00030988"/>
    </source>
</evidence>
<evidence type="ECO:0000313" key="16">
    <source>
        <dbReference type="EMBL" id="UNO51054.1"/>
    </source>
</evidence>
<organism evidence="16 17">
    <name type="scientific">Alicyclobacillus acidoterrestris (strain ATCC 49025 / DSM 3922 / CIP 106132 / NCIMB 13137 / GD3B)</name>
    <dbReference type="NCBI Taxonomy" id="1356854"/>
    <lineage>
        <taxon>Bacteria</taxon>
        <taxon>Bacillati</taxon>
        <taxon>Bacillota</taxon>
        <taxon>Bacilli</taxon>
        <taxon>Bacillales</taxon>
        <taxon>Alicyclobacillaceae</taxon>
        <taxon>Alicyclobacillus</taxon>
    </lineage>
</organism>
<keyword evidence="7" id="KW-0235">DNA replication</keyword>
<evidence type="ECO:0000256" key="2">
    <source>
        <dbReference type="ARBA" id="ARBA00010752"/>
    </source>
</evidence>
<evidence type="ECO:0000259" key="13">
    <source>
        <dbReference type="Pfam" id="PF00712"/>
    </source>
</evidence>
<geneLocation type="plasmid" evidence="17">
    <name>pDSM3922.1</name>
</geneLocation>
<dbReference type="GO" id="GO:0006271">
    <property type="term" value="P:DNA strand elongation involved in DNA replication"/>
    <property type="evidence" value="ECO:0007669"/>
    <property type="project" value="TreeGrafter"/>
</dbReference>
<keyword evidence="6 16" id="KW-0548">Nucleotidyltransferase</keyword>
<keyword evidence="17" id="KW-1185">Reference proteome</keyword>
<evidence type="ECO:0000256" key="11">
    <source>
        <dbReference type="ARBA" id="ARBA00033275"/>
    </source>
</evidence>
<dbReference type="GO" id="GO:0009360">
    <property type="term" value="C:DNA polymerase III complex"/>
    <property type="evidence" value="ECO:0007669"/>
    <property type="project" value="InterPro"/>
</dbReference>
<dbReference type="GO" id="GO:0003887">
    <property type="term" value="F:DNA-directed DNA polymerase activity"/>
    <property type="evidence" value="ECO:0007669"/>
    <property type="project" value="UniProtKB-KW"/>
</dbReference>
<evidence type="ECO:0000256" key="12">
    <source>
        <dbReference type="ARBA" id="ARBA00033276"/>
    </source>
</evidence>
<feature type="domain" description="DNA polymerase III beta sliding clamp C-terminal" evidence="15">
    <location>
        <begin position="255"/>
        <end position="371"/>
    </location>
</feature>
<evidence type="ECO:0000256" key="3">
    <source>
        <dbReference type="ARBA" id="ARBA00021035"/>
    </source>
</evidence>
<dbReference type="PANTHER" id="PTHR30478">
    <property type="entry name" value="DNA POLYMERASE III SUBUNIT BETA"/>
    <property type="match status" value="1"/>
</dbReference>
<evidence type="ECO:0000259" key="14">
    <source>
        <dbReference type="Pfam" id="PF02767"/>
    </source>
</evidence>
<dbReference type="Proteomes" id="UP000829401">
    <property type="component" value="Plasmid pDSM3922.1"/>
</dbReference>
<dbReference type="Pfam" id="PF02768">
    <property type="entry name" value="DNA_pol3_beta_3"/>
    <property type="match status" value="1"/>
</dbReference>
<dbReference type="GO" id="GO:0005737">
    <property type="term" value="C:cytoplasm"/>
    <property type="evidence" value="ECO:0007669"/>
    <property type="project" value="UniProtKB-SubCell"/>
</dbReference>
<keyword evidence="5 16" id="KW-0808">Transferase</keyword>
<evidence type="ECO:0000313" key="17">
    <source>
        <dbReference type="Proteomes" id="UP000829401"/>
    </source>
</evidence>
<sequence>MKATFQPEILIKTLKDIVRVASSKTTVYRNVLITVDKDEYCVDFTASSETVSLKRSLFERIGDPTVRIEKSGTILVPAKELLNIVKFATDEVIFVQDGLHLNVRSGKQSAKIPGQDPKLFTPYQNRDETARMELPAPVLQNALQRVVYACSNSDVRPILKGVNLTISNGTMTAVSTDGLRLAKTSVGGIVMEGEDERELTIPKEPLAHLSSMLPSDDDETVVLEIGERVMVATWSDGETRLTMRALDGTYPDYQRIIPASVQVQLEVNRADLLRSCEFVSYFAGDQDQMRTIFEIANGELVLSAESSLNGKGTDSVPLLNPEATIEKMAFNSVYWVEALRAMSSEKVVIGINGPLVPGTISAPDTDCLSLISPVRLPAEQRSQDESQEQKQTA</sequence>
<dbReference type="EMBL" id="CP080468">
    <property type="protein sequence ID" value="UNO51054.1"/>
    <property type="molecule type" value="Genomic_DNA"/>
</dbReference>
<evidence type="ECO:0000256" key="5">
    <source>
        <dbReference type="ARBA" id="ARBA00022679"/>
    </source>
</evidence>
<dbReference type="OrthoDB" id="8421503at2"/>
<dbReference type="Gene3D" id="3.70.10.10">
    <property type="match status" value="1"/>
</dbReference>
<dbReference type="RefSeq" id="WP_021296004.1">
    <property type="nucleotide sequence ID" value="NZ_AURB01000122.1"/>
</dbReference>
<dbReference type="AlphaFoldDB" id="T0C4E4"/>
<dbReference type="SMART" id="SM00480">
    <property type="entry name" value="POL3Bc"/>
    <property type="match status" value="1"/>
</dbReference>
<dbReference type="PANTHER" id="PTHR30478:SF0">
    <property type="entry name" value="BETA SLIDING CLAMP"/>
    <property type="match status" value="1"/>
</dbReference>
<keyword evidence="8" id="KW-0239">DNA-directed DNA polymerase</keyword>
<dbReference type="SUPFAM" id="SSF55979">
    <property type="entry name" value="DNA clamp"/>
    <property type="match status" value="3"/>
</dbReference>
<keyword evidence="9" id="KW-0238">DNA-binding</keyword>
<dbReference type="InterPro" id="IPR022634">
    <property type="entry name" value="DNA_polIII_beta_N"/>
</dbReference>
<keyword evidence="4" id="KW-0963">Cytoplasm</keyword>
<comment type="subcellular location">
    <subcellularLocation>
        <location evidence="1">Cytoplasm</location>
    </subcellularLocation>
</comment>
<dbReference type="InterPro" id="IPR046938">
    <property type="entry name" value="DNA_clamp_sf"/>
</dbReference>
<feature type="domain" description="DNA polymerase III beta sliding clamp central" evidence="14">
    <location>
        <begin position="134"/>
        <end position="252"/>
    </location>
</feature>
<dbReference type="Pfam" id="PF00712">
    <property type="entry name" value="DNA_pol3_beta"/>
    <property type="match status" value="1"/>
</dbReference>
<dbReference type="GO" id="GO:0003677">
    <property type="term" value="F:DNA binding"/>
    <property type="evidence" value="ECO:0007669"/>
    <property type="project" value="UniProtKB-KW"/>
</dbReference>
<dbReference type="GO" id="GO:0008408">
    <property type="term" value="F:3'-5' exonuclease activity"/>
    <property type="evidence" value="ECO:0007669"/>
    <property type="project" value="InterPro"/>
</dbReference>
<dbReference type="eggNOG" id="COG0592">
    <property type="taxonomic scope" value="Bacteria"/>
</dbReference>
<proteinExistence type="inferred from homology"/>
<dbReference type="KEGG" id="aaco:K1I37_20985"/>
<evidence type="ECO:0000259" key="15">
    <source>
        <dbReference type="Pfam" id="PF02768"/>
    </source>
</evidence>
<dbReference type="InterPro" id="IPR022635">
    <property type="entry name" value="DNA_polIII_beta_C"/>
</dbReference>
<evidence type="ECO:0000256" key="9">
    <source>
        <dbReference type="ARBA" id="ARBA00023125"/>
    </source>
</evidence>
<evidence type="ECO:0000256" key="6">
    <source>
        <dbReference type="ARBA" id="ARBA00022695"/>
    </source>
</evidence>
<dbReference type="CDD" id="cd00140">
    <property type="entry name" value="beta_clamp"/>
    <property type="match status" value="1"/>
</dbReference>
<dbReference type="NCBIfam" id="TIGR00663">
    <property type="entry name" value="dnan"/>
    <property type="match status" value="1"/>
</dbReference>
<evidence type="ECO:0000256" key="8">
    <source>
        <dbReference type="ARBA" id="ARBA00022932"/>
    </source>
</evidence>
<keyword evidence="16" id="KW-0614">Plasmid</keyword>
<feature type="domain" description="DNA polymerase III beta sliding clamp N-terminal" evidence="13">
    <location>
        <begin position="1"/>
        <end position="116"/>
    </location>
</feature>
<gene>
    <name evidence="16" type="primary">dnaN</name>
    <name evidence="16" type="ORF">K1I37_20985</name>
</gene>
<dbReference type="STRING" id="1356854.N007_04785"/>
<comment type="similarity">
    <text evidence="2">Belongs to the beta sliding clamp family.</text>
</comment>
<dbReference type="Pfam" id="PF02767">
    <property type="entry name" value="DNA_pol3_beta_2"/>
    <property type="match status" value="1"/>
</dbReference>
<dbReference type="InterPro" id="IPR001001">
    <property type="entry name" value="DNA_polIII_beta"/>
</dbReference>
<accession>A0A9E7CS68</accession>
<reference evidence="17" key="1">
    <citation type="journal article" date="2022" name="G3 (Bethesda)">
        <title>Unveiling the complete genome sequence of Alicyclobacillus acidoterrestris DSM 3922T, a taint-producing strain.</title>
        <authorList>
            <person name="Leonardo I.C."/>
            <person name="Barreto Crespo M.T."/>
            <person name="Gaspar F.B."/>
        </authorList>
    </citation>
    <scope>NUCLEOTIDE SEQUENCE [LARGE SCALE GENOMIC DNA]</scope>
    <source>
        <strain evidence="17">DSM 3922</strain>
    </source>
</reference>
<evidence type="ECO:0000256" key="7">
    <source>
        <dbReference type="ARBA" id="ARBA00022705"/>
    </source>
</evidence>
<dbReference type="Gene3D" id="3.10.150.10">
    <property type="entry name" value="DNA Polymerase III, subunit A, domain 2"/>
    <property type="match status" value="1"/>
</dbReference>
<name>T0C4E4_ALIAG</name>
<evidence type="ECO:0000256" key="4">
    <source>
        <dbReference type="ARBA" id="ARBA00022490"/>
    </source>
</evidence>